<evidence type="ECO:0000256" key="7">
    <source>
        <dbReference type="ARBA" id="ARBA00023136"/>
    </source>
</evidence>
<evidence type="ECO:0000256" key="10">
    <source>
        <dbReference type="HAMAP-Rule" id="MF_00815"/>
    </source>
</evidence>
<reference evidence="11" key="1">
    <citation type="submission" date="2020-10" db="EMBL/GenBank/DDBJ databases">
        <authorList>
            <person name="Gilroy R."/>
        </authorList>
    </citation>
    <scope>NUCLEOTIDE SEQUENCE</scope>
    <source>
        <strain evidence="11">CHK33-4379</strain>
    </source>
</reference>
<dbReference type="GO" id="GO:0005524">
    <property type="term" value="F:ATP binding"/>
    <property type="evidence" value="ECO:0007669"/>
    <property type="project" value="UniProtKB-UniRule"/>
</dbReference>
<dbReference type="Gene3D" id="3.40.1380.10">
    <property type="match status" value="1"/>
</dbReference>
<dbReference type="Pfam" id="PF00231">
    <property type="entry name" value="ATP-synt"/>
    <property type="match status" value="1"/>
</dbReference>
<dbReference type="PANTHER" id="PTHR11693:SF22">
    <property type="entry name" value="ATP SYNTHASE SUBUNIT GAMMA, MITOCHONDRIAL"/>
    <property type="match status" value="1"/>
</dbReference>
<dbReference type="CDD" id="cd12151">
    <property type="entry name" value="F1-ATPase_gamma"/>
    <property type="match status" value="1"/>
</dbReference>
<evidence type="ECO:0000256" key="3">
    <source>
        <dbReference type="ARBA" id="ARBA00007681"/>
    </source>
</evidence>
<dbReference type="GO" id="GO:0046933">
    <property type="term" value="F:proton-transporting ATP synthase activity, rotational mechanism"/>
    <property type="evidence" value="ECO:0007669"/>
    <property type="project" value="UniProtKB-UniRule"/>
</dbReference>
<comment type="subunit">
    <text evidence="10">F-type ATPases have 2 components, CF(1) - the catalytic core - and CF(0) - the membrane proton channel. CF(1) has five subunits: alpha(3), beta(3), gamma(1), delta(1), epsilon(1). CF(0) has three main subunits: a, b and c.</text>
</comment>
<dbReference type="Gene3D" id="1.10.287.80">
    <property type="entry name" value="ATP synthase, gamma subunit, helix hairpin domain"/>
    <property type="match status" value="1"/>
</dbReference>
<keyword evidence="7 10" id="KW-0472">Membrane</keyword>
<keyword evidence="8 10" id="KW-0139">CF(1)</keyword>
<dbReference type="PRINTS" id="PR00126">
    <property type="entry name" value="ATPASEGAMMA"/>
</dbReference>
<dbReference type="HAMAP" id="MF_00815">
    <property type="entry name" value="ATP_synth_gamma_bact"/>
    <property type="match status" value="1"/>
</dbReference>
<evidence type="ECO:0000256" key="6">
    <source>
        <dbReference type="ARBA" id="ARBA00023065"/>
    </source>
</evidence>
<proteinExistence type="inferred from homology"/>
<gene>
    <name evidence="10 11" type="primary">atpG</name>
    <name evidence="11" type="ORF">IAC39_04090</name>
</gene>
<organism evidence="11 12">
    <name type="scientific">Candidatus Faeciplasma pullistercoris</name>
    <dbReference type="NCBI Taxonomy" id="2840800"/>
    <lineage>
        <taxon>Bacteria</taxon>
        <taxon>Bacillati</taxon>
        <taxon>Bacillota</taxon>
        <taxon>Clostridia</taxon>
        <taxon>Eubacteriales</taxon>
        <taxon>Oscillospiraceae</taxon>
        <taxon>Oscillospiraceae incertae sedis</taxon>
        <taxon>Candidatus Faeciplasma</taxon>
    </lineage>
</organism>
<name>A0A9D1GV72_9FIRM</name>
<keyword evidence="9 10" id="KW-0066">ATP synthesis</keyword>
<comment type="function">
    <text evidence="1 10">Produces ATP from ADP in the presence of a proton gradient across the membrane. The gamma chain is believed to be important in regulating ATPase activity and the flow of protons through the CF(0) complex.</text>
</comment>
<dbReference type="SUPFAM" id="SSF52943">
    <property type="entry name" value="ATP synthase (F1-ATPase), gamma subunit"/>
    <property type="match status" value="1"/>
</dbReference>
<dbReference type="InterPro" id="IPR035968">
    <property type="entry name" value="ATP_synth_F1_ATPase_gsu"/>
</dbReference>
<dbReference type="GO" id="GO:0005886">
    <property type="term" value="C:plasma membrane"/>
    <property type="evidence" value="ECO:0007669"/>
    <property type="project" value="UniProtKB-SubCell"/>
</dbReference>
<accession>A0A9D1GV72</accession>
<dbReference type="PANTHER" id="PTHR11693">
    <property type="entry name" value="ATP SYNTHASE GAMMA CHAIN"/>
    <property type="match status" value="1"/>
</dbReference>
<evidence type="ECO:0000313" key="11">
    <source>
        <dbReference type="EMBL" id="HIT58875.1"/>
    </source>
</evidence>
<evidence type="ECO:0000256" key="9">
    <source>
        <dbReference type="ARBA" id="ARBA00023310"/>
    </source>
</evidence>
<dbReference type="GO" id="GO:0045259">
    <property type="term" value="C:proton-transporting ATP synthase complex"/>
    <property type="evidence" value="ECO:0007669"/>
    <property type="project" value="UniProtKB-KW"/>
</dbReference>
<dbReference type="GO" id="GO:0042777">
    <property type="term" value="P:proton motive force-driven plasma membrane ATP synthesis"/>
    <property type="evidence" value="ECO:0007669"/>
    <property type="project" value="UniProtKB-UniRule"/>
</dbReference>
<keyword evidence="10" id="KW-1003">Cell membrane</keyword>
<protein>
    <recommendedName>
        <fullName evidence="10">ATP synthase gamma chain</fullName>
    </recommendedName>
    <alternativeName>
        <fullName evidence="10">ATP synthase F1 sector gamma subunit</fullName>
    </alternativeName>
    <alternativeName>
        <fullName evidence="10">F-ATPase gamma subunit</fullName>
    </alternativeName>
</protein>
<evidence type="ECO:0000256" key="4">
    <source>
        <dbReference type="ARBA" id="ARBA00022448"/>
    </source>
</evidence>
<dbReference type="Proteomes" id="UP000824136">
    <property type="component" value="Unassembled WGS sequence"/>
</dbReference>
<sequence length="279" mass="30736">MKEINLRIKSITGTKQITKAMELVAISKLTKAMDRITKCRPYYTELYSQISGISELGLPEESVYCQDREVKKSCIIAIAGDRGLAGGYNSNLFKYFESEAEGKQICVLPMGKKAIEHFSRRGYEILSESYQSVEDVDVGDCFELSRMLTQLYSDGAFDELYVVYTTFVSMLSQTPASLKLLPLDVTSPKGEPSDIGYTLIEPSPAAVFDSIVPSGLAGLIWGAVCESRASELAARRIAMENATSNAEEIISDLRLKYNKARKSSITQQITEIVSGAQAE</sequence>
<evidence type="ECO:0000256" key="2">
    <source>
        <dbReference type="ARBA" id="ARBA00004170"/>
    </source>
</evidence>
<dbReference type="NCBIfam" id="TIGR01146">
    <property type="entry name" value="ATPsyn_F1gamma"/>
    <property type="match status" value="1"/>
</dbReference>
<keyword evidence="6 10" id="KW-0406">Ion transport</keyword>
<evidence type="ECO:0000256" key="1">
    <source>
        <dbReference type="ARBA" id="ARBA00003456"/>
    </source>
</evidence>
<comment type="caution">
    <text evidence="11">The sequence shown here is derived from an EMBL/GenBank/DDBJ whole genome shotgun (WGS) entry which is preliminary data.</text>
</comment>
<dbReference type="EMBL" id="DVLL01000016">
    <property type="protein sequence ID" value="HIT58875.1"/>
    <property type="molecule type" value="Genomic_DNA"/>
</dbReference>
<evidence type="ECO:0000256" key="5">
    <source>
        <dbReference type="ARBA" id="ARBA00022781"/>
    </source>
</evidence>
<evidence type="ECO:0000256" key="8">
    <source>
        <dbReference type="ARBA" id="ARBA00023196"/>
    </source>
</evidence>
<keyword evidence="5 10" id="KW-0375">Hydrogen ion transport</keyword>
<evidence type="ECO:0000313" key="12">
    <source>
        <dbReference type="Proteomes" id="UP000824136"/>
    </source>
</evidence>
<comment type="subcellular location">
    <subcellularLocation>
        <location evidence="10">Cell membrane</location>
        <topology evidence="10">Peripheral membrane protein</topology>
    </subcellularLocation>
    <subcellularLocation>
        <location evidence="2">Membrane</location>
        <topology evidence="2">Peripheral membrane protein</topology>
    </subcellularLocation>
</comment>
<keyword evidence="4 10" id="KW-0813">Transport</keyword>
<reference evidence="11" key="2">
    <citation type="journal article" date="2021" name="PeerJ">
        <title>Extensive microbial diversity within the chicken gut microbiome revealed by metagenomics and culture.</title>
        <authorList>
            <person name="Gilroy R."/>
            <person name="Ravi A."/>
            <person name="Getino M."/>
            <person name="Pursley I."/>
            <person name="Horton D.L."/>
            <person name="Alikhan N.F."/>
            <person name="Baker D."/>
            <person name="Gharbi K."/>
            <person name="Hall N."/>
            <person name="Watson M."/>
            <person name="Adriaenssens E.M."/>
            <person name="Foster-Nyarko E."/>
            <person name="Jarju S."/>
            <person name="Secka A."/>
            <person name="Antonio M."/>
            <person name="Oren A."/>
            <person name="Chaudhuri R.R."/>
            <person name="La Ragione R."/>
            <person name="Hildebrand F."/>
            <person name="Pallen M.J."/>
        </authorList>
    </citation>
    <scope>NUCLEOTIDE SEQUENCE</scope>
    <source>
        <strain evidence="11">CHK33-4379</strain>
    </source>
</reference>
<comment type="similarity">
    <text evidence="3 10">Belongs to the ATPase gamma chain family.</text>
</comment>
<dbReference type="InterPro" id="IPR000131">
    <property type="entry name" value="ATP_synth_F1_gsu"/>
</dbReference>
<dbReference type="AlphaFoldDB" id="A0A9D1GV72"/>